<protein>
    <submittedName>
        <fullName evidence="1">Uncharacterized protein</fullName>
    </submittedName>
</protein>
<gene>
    <name evidence="1" type="ORF">B1B_18853</name>
</gene>
<name>T0ZGI2_9ZZZZ</name>
<feature type="non-terminal residue" evidence="1">
    <location>
        <position position="148"/>
    </location>
</feature>
<proteinExistence type="predicted"/>
<feature type="non-terminal residue" evidence="1">
    <location>
        <position position="1"/>
    </location>
</feature>
<evidence type="ECO:0000313" key="1">
    <source>
        <dbReference type="EMBL" id="EQD28850.1"/>
    </source>
</evidence>
<sequence length="148" mass="16516">IRRLLQDHLDLRADREPRLEVADATGVERASVETGHQRSLTTIFGEVDVTRRAYRKRGEANLHPADGRLNLPREEYSHGLRKQVAVEVARDSYEEVVAAIERATGVRIGKRQVEELAVRSAVDFDAYYGACSRAPCALEDVLVLSCDG</sequence>
<dbReference type="EMBL" id="AUZY01012649">
    <property type="protein sequence ID" value="EQD28850.1"/>
    <property type="molecule type" value="Genomic_DNA"/>
</dbReference>
<dbReference type="AlphaFoldDB" id="T0ZGI2"/>
<accession>T0ZGI2</accession>
<reference evidence="1" key="1">
    <citation type="submission" date="2013-08" db="EMBL/GenBank/DDBJ databases">
        <authorList>
            <person name="Mendez C."/>
            <person name="Richter M."/>
            <person name="Ferrer M."/>
            <person name="Sanchez J."/>
        </authorList>
    </citation>
    <scope>NUCLEOTIDE SEQUENCE</scope>
</reference>
<reference evidence="1" key="2">
    <citation type="journal article" date="2014" name="ISME J.">
        <title>Microbial stratification in low pH oxic and suboxic macroscopic growths along an acid mine drainage.</title>
        <authorList>
            <person name="Mendez-Garcia C."/>
            <person name="Mesa V."/>
            <person name="Sprenger R.R."/>
            <person name="Richter M."/>
            <person name="Diez M.S."/>
            <person name="Solano J."/>
            <person name="Bargiela R."/>
            <person name="Golyshina O.V."/>
            <person name="Manteca A."/>
            <person name="Ramos J.L."/>
            <person name="Gallego J.R."/>
            <person name="Llorente I."/>
            <person name="Martins Dos Santos V.A."/>
            <person name="Jensen O.N."/>
            <person name="Pelaez A.I."/>
            <person name="Sanchez J."/>
            <person name="Ferrer M."/>
        </authorList>
    </citation>
    <scope>NUCLEOTIDE SEQUENCE</scope>
</reference>
<organism evidence="1">
    <name type="scientific">mine drainage metagenome</name>
    <dbReference type="NCBI Taxonomy" id="410659"/>
    <lineage>
        <taxon>unclassified sequences</taxon>
        <taxon>metagenomes</taxon>
        <taxon>ecological metagenomes</taxon>
    </lineage>
</organism>
<comment type="caution">
    <text evidence="1">The sequence shown here is derived from an EMBL/GenBank/DDBJ whole genome shotgun (WGS) entry which is preliminary data.</text>
</comment>